<evidence type="ECO:0000256" key="4">
    <source>
        <dbReference type="ARBA" id="ARBA00023163"/>
    </source>
</evidence>
<evidence type="ECO:0000256" key="1">
    <source>
        <dbReference type="ARBA" id="ARBA00022491"/>
    </source>
</evidence>
<dbReference type="PANTHER" id="PTHR30204">
    <property type="entry name" value="REDOX-CYCLING DRUG-SENSING TRANSCRIPTIONAL ACTIVATOR SOXR"/>
    <property type="match status" value="1"/>
</dbReference>
<accession>A0A5Q3QCV7</accession>
<dbReference type="AlphaFoldDB" id="A0A5Q3QCV7"/>
<dbReference type="GO" id="GO:0003700">
    <property type="term" value="F:DNA-binding transcription factor activity"/>
    <property type="evidence" value="ECO:0007669"/>
    <property type="project" value="InterPro"/>
</dbReference>
<dbReference type="SUPFAM" id="SSF46955">
    <property type="entry name" value="Putative DNA-binding domain"/>
    <property type="match status" value="1"/>
</dbReference>
<evidence type="ECO:0000259" key="5">
    <source>
        <dbReference type="PROSITE" id="PS50937"/>
    </source>
</evidence>
<dbReference type="PROSITE" id="PS50937">
    <property type="entry name" value="HTH_MERR_2"/>
    <property type="match status" value="1"/>
</dbReference>
<evidence type="ECO:0000256" key="3">
    <source>
        <dbReference type="ARBA" id="ARBA00023125"/>
    </source>
</evidence>
<keyword evidence="2" id="KW-0805">Transcription regulation</keyword>
<dbReference type="SMART" id="SM00422">
    <property type="entry name" value="HTH_MERR"/>
    <property type="match status" value="1"/>
</dbReference>
<protein>
    <submittedName>
        <fullName evidence="6">MerR family transcriptional regulator</fullName>
    </submittedName>
</protein>
<dbReference type="InterPro" id="IPR047057">
    <property type="entry name" value="MerR_fam"/>
</dbReference>
<keyword evidence="3" id="KW-0238">DNA-binding</keyword>
<dbReference type="PROSITE" id="PS00552">
    <property type="entry name" value="HTH_MERR_1"/>
    <property type="match status" value="1"/>
</dbReference>
<keyword evidence="1" id="KW-0678">Repressor</keyword>
<keyword evidence="4" id="KW-0804">Transcription</keyword>
<dbReference type="KEGG" id="sace:GIY23_15495"/>
<gene>
    <name evidence="6" type="ORF">GIY23_15495</name>
</gene>
<name>A0A5Q3QCV7_9PSEU</name>
<evidence type="ECO:0000313" key="7">
    <source>
        <dbReference type="Proteomes" id="UP000371041"/>
    </source>
</evidence>
<dbReference type="PRINTS" id="PR00040">
    <property type="entry name" value="HTHMERR"/>
</dbReference>
<keyword evidence="7" id="KW-1185">Reference proteome</keyword>
<dbReference type="EMBL" id="CP045929">
    <property type="protein sequence ID" value="QGK72322.1"/>
    <property type="molecule type" value="Genomic_DNA"/>
</dbReference>
<evidence type="ECO:0000256" key="2">
    <source>
        <dbReference type="ARBA" id="ARBA00023015"/>
    </source>
</evidence>
<sequence>MKIGELARRTGVSTRSLRYYEQRGLLTARRDHNGYRRYSTDAVDLVLNLRRLLKSGLSVADVHRFGSCVASPDLDSTPCVPALAVYEQRLRTLDEQIATLTHLRHNLAAHTEHLRARIEAE</sequence>
<reference evidence="7" key="1">
    <citation type="submission" date="2019-11" db="EMBL/GenBank/DDBJ databases">
        <title>The complete genome sequence of Saccharopolyspora sp. E2A.</title>
        <authorList>
            <person name="Zhang G."/>
        </authorList>
    </citation>
    <scope>NUCLEOTIDE SEQUENCE [LARGE SCALE GENOMIC DNA]</scope>
    <source>
        <strain evidence="7">E2A</strain>
    </source>
</reference>
<organism evidence="6 7">
    <name type="scientific">Allosaccharopolyspora coralli</name>
    <dbReference type="NCBI Taxonomy" id="2665642"/>
    <lineage>
        <taxon>Bacteria</taxon>
        <taxon>Bacillati</taxon>
        <taxon>Actinomycetota</taxon>
        <taxon>Actinomycetes</taxon>
        <taxon>Pseudonocardiales</taxon>
        <taxon>Pseudonocardiaceae</taxon>
        <taxon>Allosaccharopolyspora</taxon>
    </lineage>
</organism>
<dbReference type="PANTHER" id="PTHR30204:SF69">
    <property type="entry name" value="MERR-FAMILY TRANSCRIPTIONAL REGULATOR"/>
    <property type="match status" value="1"/>
</dbReference>
<dbReference type="InterPro" id="IPR009061">
    <property type="entry name" value="DNA-bd_dom_put_sf"/>
</dbReference>
<dbReference type="Proteomes" id="UP000371041">
    <property type="component" value="Chromosome"/>
</dbReference>
<evidence type="ECO:0000313" key="6">
    <source>
        <dbReference type="EMBL" id="QGK72322.1"/>
    </source>
</evidence>
<dbReference type="GO" id="GO:0003677">
    <property type="term" value="F:DNA binding"/>
    <property type="evidence" value="ECO:0007669"/>
    <property type="project" value="UniProtKB-KW"/>
</dbReference>
<feature type="domain" description="HTH merR-type" evidence="5">
    <location>
        <begin position="1"/>
        <end position="68"/>
    </location>
</feature>
<dbReference type="InterPro" id="IPR000551">
    <property type="entry name" value="MerR-type_HTH_dom"/>
</dbReference>
<dbReference type="Gene3D" id="1.10.1660.10">
    <property type="match status" value="1"/>
</dbReference>
<dbReference type="Pfam" id="PF13411">
    <property type="entry name" value="MerR_1"/>
    <property type="match status" value="1"/>
</dbReference>
<proteinExistence type="predicted"/>